<dbReference type="Gene3D" id="3.40.140.10">
    <property type="entry name" value="Cytidine Deaminase, domain 2"/>
    <property type="match status" value="1"/>
</dbReference>
<dbReference type="EMBL" id="DQAY01000042">
    <property type="protein sequence ID" value="HCO22678.1"/>
    <property type="molecule type" value="Genomic_DNA"/>
</dbReference>
<reference evidence="1 2" key="1">
    <citation type="journal article" date="2018" name="Nat. Biotechnol.">
        <title>A standardized bacterial taxonomy based on genome phylogeny substantially revises the tree of life.</title>
        <authorList>
            <person name="Parks D.H."/>
            <person name="Chuvochina M."/>
            <person name="Waite D.W."/>
            <person name="Rinke C."/>
            <person name="Skarshewski A."/>
            <person name="Chaumeil P.A."/>
            <person name="Hugenholtz P."/>
        </authorList>
    </citation>
    <scope>NUCLEOTIDE SEQUENCE [LARGE SCALE GENOMIC DNA]</scope>
    <source>
        <strain evidence="1">UBA9375</strain>
    </source>
</reference>
<protein>
    <recommendedName>
        <fullName evidence="3">JAB domain-containing protein</fullName>
    </recommendedName>
</protein>
<organism evidence="1 2">
    <name type="scientific">Gimesia maris</name>
    <dbReference type="NCBI Taxonomy" id="122"/>
    <lineage>
        <taxon>Bacteria</taxon>
        <taxon>Pseudomonadati</taxon>
        <taxon>Planctomycetota</taxon>
        <taxon>Planctomycetia</taxon>
        <taxon>Planctomycetales</taxon>
        <taxon>Planctomycetaceae</taxon>
        <taxon>Gimesia</taxon>
    </lineage>
</organism>
<name>A0A3D3R388_9PLAN</name>
<evidence type="ECO:0000313" key="2">
    <source>
        <dbReference type="Proteomes" id="UP000263642"/>
    </source>
</evidence>
<evidence type="ECO:0000313" key="1">
    <source>
        <dbReference type="EMBL" id="HCO22678.1"/>
    </source>
</evidence>
<dbReference type="SUPFAM" id="SSF102712">
    <property type="entry name" value="JAB1/MPN domain"/>
    <property type="match status" value="1"/>
</dbReference>
<dbReference type="Proteomes" id="UP000263642">
    <property type="component" value="Unassembled WGS sequence"/>
</dbReference>
<accession>A0A3D3R388</accession>
<evidence type="ECO:0008006" key="3">
    <source>
        <dbReference type="Google" id="ProtNLM"/>
    </source>
</evidence>
<comment type="caution">
    <text evidence="1">The sequence shown here is derived from an EMBL/GenBank/DDBJ whole genome shotgun (WGS) entry which is preliminary data.</text>
</comment>
<gene>
    <name evidence="1" type="ORF">DIT97_06280</name>
</gene>
<proteinExistence type="predicted"/>
<dbReference type="AlphaFoldDB" id="A0A3D3R388"/>
<sequence length="231" mass="25683">MNAPNPSVLRFTPYAWAKLLFLRDLGGSEVGGFGISAPDQLLLIEDIRLVKQQCTVVSVKFDDASVADLFDEQVDQGRRPEEFSRIWIHTHPGSSAEPSHVDEATFDQSFGVSDWALMFILSKTGTTYARLRFHVGPGGESELPVEIDYGTSFPAANKSAWEQEYQEMVTIAHGGPGFGIPRGSDFHLYDLNDYFEDGAFFPELEGDLICESLNSGECINDDFNNDEEDEL</sequence>